<dbReference type="SUPFAM" id="SSF46689">
    <property type="entry name" value="Homeodomain-like"/>
    <property type="match status" value="1"/>
</dbReference>
<name>A0A450YPD8_9GAMM</name>
<protein>
    <submittedName>
        <fullName evidence="2">Homeodomain-like domain-containing protein</fullName>
    </submittedName>
</protein>
<keyword evidence="2" id="KW-0238">DNA-binding</keyword>
<organism evidence="2">
    <name type="scientific">Candidatus Kentrum sp. SD</name>
    <dbReference type="NCBI Taxonomy" id="2126332"/>
    <lineage>
        <taxon>Bacteria</taxon>
        <taxon>Pseudomonadati</taxon>
        <taxon>Pseudomonadota</taxon>
        <taxon>Gammaproteobacteria</taxon>
        <taxon>Candidatus Kentrum</taxon>
    </lineage>
</organism>
<dbReference type="EMBL" id="CAADFU010000025">
    <property type="protein sequence ID" value="VFK43385.1"/>
    <property type="molecule type" value="Genomic_DNA"/>
</dbReference>
<dbReference type="GO" id="GO:0003677">
    <property type="term" value="F:DNA binding"/>
    <property type="evidence" value="ECO:0007669"/>
    <property type="project" value="UniProtKB-KW"/>
</dbReference>
<proteinExistence type="predicted"/>
<evidence type="ECO:0000313" key="1">
    <source>
        <dbReference type="EMBL" id="VFK38718.1"/>
    </source>
</evidence>
<dbReference type="Pfam" id="PF13565">
    <property type="entry name" value="HTH_32"/>
    <property type="match status" value="1"/>
</dbReference>
<dbReference type="EMBL" id="CAADFR010000027">
    <property type="protein sequence ID" value="VFK38718.1"/>
    <property type="molecule type" value="Genomic_DNA"/>
</dbReference>
<dbReference type="AlphaFoldDB" id="A0A450YPD8"/>
<sequence length="163" mass="18621">MKKWYIVRLSAQERERLEGLVNQGRETAYCRRHARILLLVDEGKYGHALIDREVAELVGCTRRTVEQVRERCVREGLQAALERRSRSRERSRVLDRGGETRLVNLACSEPPEGYSRWTLRMLGDRLVELGVVESISIETVRQVLNTIGLGKTHLMHSGRGNGA</sequence>
<evidence type="ECO:0000313" key="2">
    <source>
        <dbReference type="EMBL" id="VFK43385.1"/>
    </source>
</evidence>
<keyword evidence="2" id="KW-0371">Homeobox</keyword>
<reference evidence="2" key="1">
    <citation type="submission" date="2019-02" db="EMBL/GenBank/DDBJ databases">
        <authorList>
            <person name="Gruber-Vodicka R. H."/>
            <person name="Seah K. B. B."/>
        </authorList>
    </citation>
    <scope>NUCLEOTIDE SEQUENCE</scope>
    <source>
        <strain evidence="2">BECK_S1320</strain>
        <strain evidence="1">BECK_S1321</strain>
    </source>
</reference>
<accession>A0A450YPD8</accession>
<gene>
    <name evidence="2" type="ORF">BECKSD772E_GA0070983_10253</name>
    <name evidence="1" type="ORF">BECKSD772F_GA0070984_10274</name>
</gene>
<dbReference type="InterPro" id="IPR009057">
    <property type="entry name" value="Homeodomain-like_sf"/>
</dbReference>